<evidence type="ECO:0000256" key="3">
    <source>
        <dbReference type="ARBA" id="ARBA00022833"/>
    </source>
</evidence>
<sequence length="238" mass="24390">MARFGPAPGQRYRSAEGQWRQVWQRCVLSAALCMWSIVTQPSSEPAAAAAAATGEGSTAGCASSDEASSSNSSSSSSSTATCTAGDSCGSSSSTAQPSSTSSDGSGSSSGQPVKRGHLLQLHLNPRWAAAEAAYRAVAQNLGQQLGEDGEAIFTIAHVEQQFAAALELCRALAAAAPVPVVCNKPCCENLAGVSEVAAANKRCVGCRCRYCSAACQAADWRRHKHACRRMAAAGEVCG</sequence>
<dbReference type="PROSITE" id="PS50865">
    <property type="entry name" value="ZF_MYND_2"/>
    <property type="match status" value="1"/>
</dbReference>
<evidence type="ECO:0000313" key="8">
    <source>
        <dbReference type="Proteomes" id="UP000256970"/>
    </source>
</evidence>
<keyword evidence="8" id="KW-1185">Reference proteome</keyword>
<keyword evidence="2 4" id="KW-0863">Zinc-finger</keyword>
<evidence type="ECO:0000256" key="2">
    <source>
        <dbReference type="ARBA" id="ARBA00022771"/>
    </source>
</evidence>
<protein>
    <recommendedName>
        <fullName evidence="6">MYND-type domain-containing protein</fullName>
    </recommendedName>
</protein>
<proteinExistence type="predicted"/>
<dbReference type="STRING" id="3088.A0A383VIH9"/>
<dbReference type="Pfam" id="PF01753">
    <property type="entry name" value="zf-MYND"/>
    <property type="match status" value="1"/>
</dbReference>
<keyword evidence="3" id="KW-0862">Zinc</keyword>
<accession>A0A383VIH9</accession>
<evidence type="ECO:0000256" key="4">
    <source>
        <dbReference type="PROSITE-ProRule" id="PRU00134"/>
    </source>
</evidence>
<dbReference type="Gene3D" id="6.10.140.2220">
    <property type="match status" value="1"/>
</dbReference>
<dbReference type="Proteomes" id="UP000256970">
    <property type="component" value="Unassembled WGS sequence"/>
</dbReference>
<evidence type="ECO:0000259" key="6">
    <source>
        <dbReference type="PROSITE" id="PS50865"/>
    </source>
</evidence>
<keyword evidence="1" id="KW-0479">Metal-binding</keyword>
<dbReference type="GO" id="GO:0008270">
    <property type="term" value="F:zinc ion binding"/>
    <property type="evidence" value="ECO:0007669"/>
    <property type="project" value="UniProtKB-KW"/>
</dbReference>
<evidence type="ECO:0000256" key="1">
    <source>
        <dbReference type="ARBA" id="ARBA00022723"/>
    </source>
</evidence>
<dbReference type="InterPro" id="IPR002893">
    <property type="entry name" value="Znf_MYND"/>
</dbReference>
<gene>
    <name evidence="7" type="ORF">BQ4739_LOCUS5763</name>
</gene>
<dbReference type="EMBL" id="FNXT01000617">
    <property type="protein sequence ID" value="SZX65325.1"/>
    <property type="molecule type" value="Genomic_DNA"/>
</dbReference>
<feature type="domain" description="MYND-type" evidence="6">
    <location>
        <begin position="187"/>
        <end position="227"/>
    </location>
</feature>
<name>A0A383VIH9_TETOB</name>
<dbReference type="AlphaFoldDB" id="A0A383VIH9"/>
<evidence type="ECO:0000256" key="5">
    <source>
        <dbReference type="SAM" id="MobiDB-lite"/>
    </source>
</evidence>
<feature type="compositionally biased region" description="Low complexity" evidence="5">
    <location>
        <begin position="46"/>
        <end position="110"/>
    </location>
</feature>
<feature type="region of interest" description="Disordered" evidence="5">
    <location>
        <begin position="46"/>
        <end position="113"/>
    </location>
</feature>
<reference evidence="7 8" key="1">
    <citation type="submission" date="2016-10" db="EMBL/GenBank/DDBJ databases">
        <authorList>
            <person name="Cai Z."/>
        </authorList>
    </citation>
    <scope>NUCLEOTIDE SEQUENCE [LARGE SCALE GENOMIC DNA]</scope>
</reference>
<dbReference type="SUPFAM" id="SSF144232">
    <property type="entry name" value="HIT/MYND zinc finger-like"/>
    <property type="match status" value="1"/>
</dbReference>
<evidence type="ECO:0000313" key="7">
    <source>
        <dbReference type="EMBL" id="SZX65325.1"/>
    </source>
</evidence>
<organism evidence="7 8">
    <name type="scientific">Tetradesmus obliquus</name>
    <name type="common">Green alga</name>
    <name type="synonym">Acutodesmus obliquus</name>
    <dbReference type="NCBI Taxonomy" id="3088"/>
    <lineage>
        <taxon>Eukaryota</taxon>
        <taxon>Viridiplantae</taxon>
        <taxon>Chlorophyta</taxon>
        <taxon>core chlorophytes</taxon>
        <taxon>Chlorophyceae</taxon>
        <taxon>CS clade</taxon>
        <taxon>Sphaeropleales</taxon>
        <taxon>Scenedesmaceae</taxon>
        <taxon>Tetradesmus</taxon>
    </lineage>
</organism>